<dbReference type="Gene3D" id="2.20.25.110">
    <property type="entry name" value="S-adenosyl-L-methionine-dependent methyltransferases"/>
    <property type="match status" value="1"/>
</dbReference>
<dbReference type="PANTHER" id="PTHR43861">
    <property type="entry name" value="TRANS-ACONITATE 2-METHYLTRANSFERASE-RELATED"/>
    <property type="match status" value="1"/>
</dbReference>
<evidence type="ECO:0000256" key="1">
    <source>
        <dbReference type="ARBA" id="ARBA00022679"/>
    </source>
</evidence>
<protein>
    <submittedName>
        <fullName evidence="3">Class I SAM-dependent methyltransferase</fullName>
    </submittedName>
</protein>
<sequence>MEQMLQNTLDETLSNPIIPAIEENQHTTHQTEPQAESLTTPAAYADPISHDWFVSWFNSPIYLKLYEHRNFKEAEETIEMIWRHAGFGQKQVSPKVLDIACGAGRHAVALAKKGCAVVANDLSPLLLQEARRLAEQHSVRITFSQKDMREISWCEEFDVVVQLFTSFGYFEDSDDDMRVLENVYRALKGGGLYVLDFFNATVVRNTYKPLTRRMVEGIQVSEERSIVGDRIRKVITLSENGNIRRFVESVRLYSHEELVQKLCAVGFCVQDVLGDYDGSSFVPEQSPRVIVFAKKSAAL</sequence>
<evidence type="ECO:0000313" key="4">
    <source>
        <dbReference type="Proteomes" id="UP000266389"/>
    </source>
</evidence>
<dbReference type="Pfam" id="PF13649">
    <property type="entry name" value="Methyltransf_25"/>
    <property type="match status" value="1"/>
</dbReference>
<evidence type="ECO:0000259" key="2">
    <source>
        <dbReference type="Pfam" id="PF13649"/>
    </source>
</evidence>
<dbReference type="GO" id="GO:0032259">
    <property type="term" value="P:methylation"/>
    <property type="evidence" value="ECO:0007669"/>
    <property type="project" value="UniProtKB-KW"/>
</dbReference>
<dbReference type="CDD" id="cd02440">
    <property type="entry name" value="AdoMet_MTases"/>
    <property type="match status" value="1"/>
</dbReference>
<gene>
    <name evidence="3" type="ORF">D0433_05950</name>
</gene>
<dbReference type="Gene3D" id="3.40.50.150">
    <property type="entry name" value="Vaccinia Virus protein VP39"/>
    <property type="match status" value="1"/>
</dbReference>
<dbReference type="InterPro" id="IPR041698">
    <property type="entry name" value="Methyltransf_25"/>
</dbReference>
<dbReference type="Proteomes" id="UP000266389">
    <property type="component" value="Unassembled WGS sequence"/>
</dbReference>
<dbReference type="EMBL" id="PHFL01000039">
    <property type="protein sequence ID" value="RFM24524.1"/>
    <property type="molecule type" value="Genomic_DNA"/>
</dbReference>
<proteinExistence type="predicted"/>
<organism evidence="3 4">
    <name type="scientific">Candidatus Thermochlorobacter aerophilus</name>
    <dbReference type="NCBI Taxonomy" id="1868324"/>
    <lineage>
        <taxon>Bacteria</taxon>
        <taxon>Pseudomonadati</taxon>
        <taxon>Chlorobiota</taxon>
        <taxon>Chlorobiia</taxon>
        <taxon>Chlorobiales</taxon>
        <taxon>Candidatus Thermochlorobacteriaceae</taxon>
        <taxon>Candidatus Thermochlorobacter</taxon>
    </lineage>
</organism>
<comment type="caution">
    <text evidence="3">The sequence shown here is derived from an EMBL/GenBank/DDBJ whole genome shotgun (WGS) entry which is preliminary data.</text>
</comment>
<name>A0A395M3R0_9BACT</name>
<dbReference type="AlphaFoldDB" id="A0A395M3R0"/>
<accession>A0A395M3R0</accession>
<dbReference type="SUPFAM" id="SSF53335">
    <property type="entry name" value="S-adenosyl-L-methionine-dependent methyltransferases"/>
    <property type="match status" value="1"/>
</dbReference>
<dbReference type="InterPro" id="IPR029063">
    <property type="entry name" value="SAM-dependent_MTases_sf"/>
</dbReference>
<dbReference type="GO" id="GO:0008168">
    <property type="term" value="F:methyltransferase activity"/>
    <property type="evidence" value="ECO:0007669"/>
    <property type="project" value="UniProtKB-KW"/>
</dbReference>
<reference evidence="3 4" key="1">
    <citation type="journal article" date="2011" name="ISME J.">
        <title>Community ecology of hot spring cyanobacterial mats: predominant populations and their functional potential.</title>
        <authorList>
            <person name="Klatt C.G."/>
            <person name="Wood J.M."/>
            <person name="Rusch D.B."/>
            <person name="Bateson M.M."/>
            <person name="Hamamura N."/>
            <person name="Heidelberg J.F."/>
            <person name="Grossman A.R."/>
            <person name="Bhaya D."/>
            <person name="Cohan F.M."/>
            <person name="Kuhl M."/>
            <person name="Bryant D.A."/>
            <person name="Ward D.M."/>
        </authorList>
    </citation>
    <scope>NUCLEOTIDE SEQUENCE [LARGE SCALE GENOMIC DNA]</scope>
    <source>
        <strain evidence="3">OS</strain>
    </source>
</reference>
<keyword evidence="3" id="KW-0489">Methyltransferase</keyword>
<evidence type="ECO:0000313" key="3">
    <source>
        <dbReference type="EMBL" id="RFM24524.1"/>
    </source>
</evidence>
<keyword evidence="1 3" id="KW-0808">Transferase</keyword>
<feature type="domain" description="Methyltransferase" evidence="2">
    <location>
        <begin position="96"/>
        <end position="191"/>
    </location>
</feature>